<protein>
    <submittedName>
        <fullName evidence="1">Uncharacterized protein</fullName>
    </submittedName>
</protein>
<evidence type="ECO:0000313" key="1">
    <source>
        <dbReference type="EnsemblMetazoa" id="tetur71g00010.1"/>
    </source>
</evidence>
<proteinExistence type="predicted"/>
<dbReference type="EMBL" id="CAEY01001840">
    <property type="status" value="NOT_ANNOTATED_CDS"/>
    <property type="molecule type" value="Genomic_DNA"/>
</dbReference>
<name>T1L6D9_TETUR</name>
<dbReference type="EMBL" id="CAEY01001841">
    <property type="status" value="NOT_ANNOTATED_CDS"/>
    <property type="molecule type" value="Genomic_DNA"/>
</dbReference>
<organism evidence="1 2">
    <name type="scientific">Tetranychus urticae</name>
    <name type="common">Two-spotted spider mite</name>
    <dbReference type="NCBI Taxonomy" id="32264"/>
    <lineage>
        <taxon>Eukaryota</taxon>
        <taxon>Metazoa</taxon>
        <taxon>Ecdysozoa</taxon>
        <taxon>Arthropoda</taxon>
        <taxon>Chelicerata</taxon>
        <taxon>Arachnida</taxon>
        <taxon>Acari</taxon>
        <taxon>Acariformes</taxon>
        <taxon>Trombidiformes</taxon>
        <taxon>Prostigmata</taxon>
        <taxon>Eleutherengona</taxon>
        <taxon>Raphignathae</taxon>
        <taxon>Tetranychoidea</taxon>
        <taxon>Tetranychidae</taxon>
        <taxon>Tetranychus</taxon>
    </lineage>
</organism>
<keyword evidence="2" id="KW-1185">Reference proteome</keyword>
<sequence>MMKTKANNEGECLDKLSRYQETIKVAIFRSSDGVCGYLSDPDDLKEDTKQGQSASVFLFPLNNLHRVKQELTLDQIHDAYLQNRARIYLFDGDYHVRMKIVDVVDKTKKETGLKDDVTSQIRSQAKLKIDDQFTLSVPDVKTFADCYRNCHDKQFAASDIAKEISLLKPIKMSNLFHKCNQVKETDFLILSINVFPCVLTVVTSLLVGREARFSCVSEIQVHPETCRYRIVGKDIQVNTLKECKLTFNCNNTVFVVECCFQAPMDEDIGFSRQPSNPSTSSFNEQLEIKSQNISDASIFKGIYNFNTDWFDFKADKALKIILRIYY</sequence>
<dbReference type="AlphaFoldDB" id="T1L6D9"/>
<dbReference type="Proteomes" id="UP000015104">
    <property type="component" value="Unassembled WGS sequence"/>
</dbReference>
<evidence type="ECO:0000313" key="2">
    <source>
        <dbReference type="Proteomes" id="UP000015104"/>
    </source>
</evidence>
<reference evidence="1" key="2">
    <citation type="submission" date="2015-06" db="UniProtKB">
        <authorList>
            <consortium name="EnsemblMetazoa"/>
        </authorList>
    </citation>
    <scope>IDENTIFICATION</scope>
</reference>
<accession>T1L6D9</accession>
<dbReference type="EnsemblMetazoa" id="tetur71g00010.1">
    <property type="protein sequence ID" value="tetur71g00010.1"/>
    <property type="gene ID" value="tetur71g00010"/>
</dbReference>
<dbReference type="HOGENOM" id="CLU_1498193_0_0_1"/>
<reference evidence="2" key="1">
    <citation type="submission" date="2011-08" db="EMBL/GenBank/DDBJ databases">
        <authorList>
            <person name="Rombauts S."/>
        </authorList>
    </citation>
    <scope>NUCLEOTIDE SEQUENCE</scope>
    <source>
        <strain evidence="2">London</strain>
    </source>
</reference>